<keyword evidence="8" id="KW-0479">Metal-binding</keyword>
<dbReference type="CDD" id="cd00739">
    <property type="entry name" value="DHPS"/>
    <property type="match status" value="1"/>
</dbReference>
<dbReference type="InterPro" id="IPR011005">
    <property type="entry name" value="Dihydropteroate_synth-like_sf"/>
</dbReference>
<dbReference type="OrthoDB" id="9811744at2"/>
<dbReference type="InterPro" id="IPR006390">
    <property type="entry name" value="DHP_synth_dom"/>
</dbReference>
<evidence type="ECO:0000256" key="11">
    <source>
        <dbReference type="ARBA" id="ARBA00030193"/>
    </source>
</evidence>
<comment type="catalytic activity">
    <reaction evidence="1">
        <text>(7,8-dihydropterin-6-yl)methyl diphosphate + 4-aminobenzoate = 7,8-dihydropteroate + diphosphate</text>
        <dbReference type="Rhea" id="RHEA:19949"/>
        <dbReference type="ChEBI" id="CHEBI:17836"/>
        <dbReference type="ChEBI" id="CHEBI:17839"/>
        <dbReference type="ChEBI" id="CHEBI:33019"/>
        <dbReference type="ChEBI" id="CHEBI:72950"/>
        <dbReference type="EC" id="2.5.1.15"/>
    </reaction>
</comment>
<dbReference type="InterPro" id="IPR045031">
    <property type="entry name" value="DHP_synth-like"/>
</dbReference>
<evidence type="ECO:0000256" key="7">
    <source>
        <dbReference type="ARBA" id="ARBA00022679"/>
    </source>
</evidence>
<evidence type="ECO:0000256" key="5">
    <source>
        <dbReference type="ARBA" id="ARBA00012458"/>
    </source>
</evidence>
<evidence type="ECO:0000256" key="8">
    <source>
        <dbReference type="ARBA" id="ARBA00022723"/>
    </source>
</evidence>
<evidence type="ECO:0000256" key="4">
    <source>
        <dbReference type="ARBA" id="ARBA00009503"/>
    </source>
</evidence>
<evidence type="ECO:0000313" key="14">
    <source>
        <dbReference type="Proteomes" id="UP000267019"/>
    </source>
</evidence>
<dbReference type="PANTHER" id="PTHR20941">
    <property type="entry name" value="FOLATE SYNTHESIS PROTEINS"/>
    <property type="match status" value="1"/>
</dbReference>
<dbReference type="AlphaFoldDB" id="A0A660KW32"/>
<comment type="cofactor">
    <cofactor evidence="2">
        <name>Mg(2+)</name>
        <dbReference type="ChEBI" id="CHEBI:18420"/>
    </cofactor>
</comment>
<dbReference type="GO" id="GO:0005829">
    <property type="term" value="C:cytosol"/>
    <property type="evidence" value="ECO:0007669"/>
    <property type="project" value="TreeGrafter"/>
</dbReference>
<dbReference type="PANTHER" id="PTHR20941:SF1">
    <property type="entry name" value="FOLIC ACID SYNTHESIS PROTEIN FOL1"/>
    <property type="match status" value="1"/>
</dbReference>
<comment type="caution">
    <text evidence="13">The sequence shown here is derived from an EMBL/GenBank/DDBJ whole genome shotgun (WGS) entry which is preliminary data.</text>
</comment>
<accession>A0A660KW32</accession>
<evidence type="ECO:0000313" key="13">
    <source>
        <dbReference type="EMBL" id="RKQ85616.1"/>
    </source>
</evidence>
<dbReference type="EC" id="2.5.1.15" evidence="5"/>
<keyword evidence="14" id="KW-1185">Reference proteome</keyword>
<evidence type="ECO:0000256" key="3">
    <source>
        <dbReference type="ARBA" id="ARBA00004763"/>
    </source>
</evidence>
<dbReference type="UniPathway" id="UPA00077">
    <property type="reaction ID" value="UER00156"/>
</dbReference>
<evidence type="ECO:0000259" key="12">
    <source>
        <dbReference type="PROSITE" id="PS50972"/>
    </source>
</evidence>
<dbReference type="PROSITE" id="PS50972">
    <property type="entry name" value="PTERIN_BINDING"/>
    <property type="match status" value="1"/>
</dbReference>
<keyword evidence="10" id="KW-0289">Folate biosynthesis</keyword>
<comment type="pathway">
    <text evidence="3">Cofactor biosynthesis; tetrahydrofolate biosynthesis; 7,8-dihydrofolate from 2-amino-4-hydroxy-6-hydroxymethyl-7,8-dihydropteridine diphosphate and 4-aminobenzoate: step 1/2.</text>
</comment>
<evidence type="ECO:0000256" key="1">
    <source>
        <dbReference type="ARBA" id="ARBA00000012"/>
    </source>
</evidence>
<dbReference type="Proteomes" id="UP000267019">
    <property type="component" value="Unassembled WGS sequence"/>
</dbReference>
<dbReference type="Pfam" id="PF00809">
    <property type="entry name" value="Pterin_bind"/>
    <property type="match status" value="1"/>
</dbReference>
<sequence length="407" mass="44108">MAKHFSRVRRLPPLPPERLRAYLRATGADASGVALMAPKGEVVLFWIEGLSLKAANLLKQEALAAGGDLAVHRGVAALRVETTDALLLLPRKRLTPFLRKLRAQPFGLAELAHLLAEGVRVPGRREIPLPHGMPPLVVGERPLLMGILNVTPDSFSDGGRYFSPESALRRAWEIAEEGADLLDIGAESTRPGSAPVDPEEQWRRLEPVLCALRDYPLPISVDTRSAAVAERALSCGAHVINDVSALADDPAMLPLVVRSRVPVVLMHRLDFSEEERRKAPLTMREVIADLAAVVERLLEAGGRREQVIVDPGFGFGKTTADNLVLLRDLEELVAWGYPVLVGASRKRFLGAVTGAPVEERLEASLAAAVLAAARGTHILRVHDVAATRRALQVVAATAHPEAWLTSR</sequence>
<proteinExistence type="inferred from homology"/>
<evidence type="ECO:0000256" key="2">
    <source>
        <dbReference type="ARBA" id="ARBA00001946"/>
    </source>
</evidence>
<keyword evidence="7" id="KW-0808">Transferase</keyword>
<evidence type="ECO:0000256" key="9">
    <source>
        <dbReference type="ARBA" id="ARBA00022842"/>
    </source>
</evidence>
<reference evidence="13 14" key="1">
    <citation type="submission" date="2018-10" db="EMBL/GenBank/DDBJ databases">
        <title>Genomic Encyclopedia of Type Strains, Phase IV (KMG-IV): sequencing the most valuable type-strain genomes for metagenomic binning, comparative biology and taxonomic classification.</title>
        <authorList>
            <person name="Goeker M."/>
        </authorList>
    </citation>
    <scope>NUCLEOTIDE SEQUENCE [LARGE SCALE GENOMIC DNA]</scope>
    <source>
        <strain evidence="13 14">DSM 22653</strain>
    </source>
</reference>
<dbReference type="NCBIfam" id="TIGR01496">
    <property type="entry name" value="DHPS"/>
    <property type="match status" value="1"/>
</dbReference>
<organism evidence="13 14">
    <name type="scientific">Brockia lithotrophica</name>
    <dbReference type="NCBI Taxonomy" id="933949"/>
    <lineage>
        <taxon>Bacteria</taxon>
        <taxon>Bacillati</taxon>
        <taxon>Bacillota</taxon>
        <taxon>Bacilli</taxon>
        <taxon>Bacillales</taxon>
        <taxon>Bacillales Family X. Incertae Sedis</taxon>
        <taxon>Brockia</taxon>
    </lineage>
</organism>
<dbReference type="Gene3D" id="3.20.20.20">
    <property type="entry name" value="Dihydropteroate synthase-like"/>
    <property type="match status" value="1"/>
</dbReference>
<gene>
    <name evidence="13" type="ORF">C7438_1021</name>
</gene>
<dbReference type="GO" id="GO:0004156">
    <property type="term" value="F:dihydropteroate synthase activity"/>
    <property type="evidence" value="ECO:0007669"/>
    <property type="project" value="UniProtKB-EC"/>
</dbReference>
<dbReference type="EMBL" id="RBIJ01000002">
    <property type="protein sequence ID" value="RKQ85616.1"/>
    <property type="molecule type" value="Genomic_DNA"/>
</dbReference>
<dbReference type="InterPro" id="IPR000489">
    <property type="entry name" value="Pterin-binding_dom"/>
</dbReference>
<evidence type="ECO:0000256" key="6">
    <source>
        <dbReference type="ARBA" id="ARBA00016919"/>
    </source>
</evidence>
<dbReference type="PROSITE" id="PS00793">
    <property type="entry name" value="DHPS_2"/>
    <property type="match status" value="1"/>
</dbReference>
<dbReference type="GO" id="GO:0046654">
    <property type="term" value="P:tetrahydrofolate biosynthetic process"/>
    <property type="evidence" value="ECO:0007669"/>
    <property type="project" value="UniProtKB-UniPathway"/>
</dbReference>
<feature type="domain" description="Pterin-binding" evidence="12">
    <location>
        <begin position="142"/>
        <end position="392"/>
    </location>
</feature>
<dbReference type="SUPFAM" id="SSF51717">
    <property type="entry name" value="Dihydropteroate synthetase-like"/>
    <property type="match status" value="1"/>
</dbReference>
<keyword evidence="9" id="KW-0460">Magnesium</keyword>
<protein>
    <recommendedName>
        <fullName evidence="6">Dihydropteroate synthase</fullName>
        <ecNumber evidence="5">2.5.1.15</ecNumber>
    </recommendedName>
    <alternativeName>
        <fullName evidence="11">Dihydropteroate pyrophosphorylase</fullName>
    </alternativeName>
</protein>
<evidence type="ECO:0000256" key="10">
    <source>
        <dbReference type="ARBA" id="ARBA00022909"/>
    </source>
</evidence>
<dbReference type="RefSeq" id="WP_147401996.1">
    <property type="nucleotide sequence ID" value="NZ_RBIJ01000002.1"/>
</dbReference>
<dbReference type="PROSITE" id="PS00792">
    <property type="entry name" value="DHPS_1"/>
    <property type="match status" value="1"/>
</dbReference>
<dbReference type="GO" id="GO:0046872">
    <property type="term" value="F:metal ion binding"/>
    <property type="evidence" value="ECO:0007669"/>
    <property type="project" value="UniProtKB-KW"/>
</dbReference>
<name>A0A660KW32_9BACL</name>
<dbReference type="GO" id="GO:0046656">
    <property type="term" value="P:folic acid biosynthetic process"/>
    <property type="evidence" value="ECO:0007669"/>
    <property type="project" value="UniProtKB-KW"/>
</dbReference>
<comment type="similarity">
    <text evidence="4">Belongs to the DHPS family.</text>
</comment>